<dbReference type="PROSITE" id="PS51762">
    <property type="entry name" value="GH16_2"/>
    <property type="match status" value="2"/>
</dbReference>
<evidence type="ECO:0000256" key="1">
    <source>
        <dbReference type="ARBA" id="ARBA00006865"/>
    </source>
</evidence>
<dbReference type="GO" id="GO:0005975">
    <property type="term" value="P:carbohydrate metabolic process"/>
    <property type="evidence" value="ECO:0007669"/>
    <property type="project" value="InterPro"/>
</dbReference>
<comment type="caution">
    <text evidence="4">The sequence shown here is derived from an EMBL/GenBank/DDBJ whole genome shotgun (WGS) entry which is preliminary data.</text>
</comment>
<dbReference type="OrthoDB" id="4781at2759"/>
<evidence type="ECO:0000256" key="2">
    <source>
        <dbReference type="SAM" id="SignalP"/>
    </source>
</evidence>
<dbReference type="PANTHER" id="PTHR10963:SF55">
    <property type="entry name" value="GLYCOSIDE HYDROLASE FAMILY 16 PROTEIN"/>
    <property type="match status" value="1"/>
</dbReference>
<proteinExistence type="inferred from homology"/>
<dbReference type="Pfam" id="PF00722">
    <property type="entry name" value="Glyco_hydro_16"/>
    <property type="match status" value="2"/>
</dbReference>
<evidence type="ECO:0000313" key="4">
    <source>
        <dbReference type="EMBL" id="OQR81761.1"/>
    </source>
</evidence>
<organism evidence="4 5">
    <name type="scientific">Thraustotheca clavata</name>
    <dbReference type="NCBI Taxonomy" id="74557"/>
    <lineage>
        <taxon>Eukaryota</taxon>
        <taxon>Sar</taxon>
        <taxon>Stramenopiles</taxon>
        <taxon>Oomycota</taxon>
        <taxon>Saprolegniomycetes</taxon>
        <taxon>Saprolegniales</taxon>
        <taxon>Achlyaceae</taxon>
        <taxon>Thraustotheca</taxon>
    </lineage>
</organism>
<feature type="signal peptide" evidence="2">
    <location>
        <begin position="1"/>
        <end position="18"/>
    </location>
</feature>
<accession>A0A1V9Y7R7</accession>
<keyword evidence="5" id="KW-1185">Reference proteome</keyword>
<dbReference type="SUPFAM" id="SSF49899">
    <property type="entry name" value="Concanavalin A-like lectins/glucanases"/>
    <property type="match status" value="2"/>
</dbReference>
<feature type="chain" id="PRO_5012144823" evidence="2">
    <location>
        <begin position="19"/>
        <end position="563"/>
    </location>
</feature>
<reference evidence="4 5" key="1">
    <citation type="journal article" date="2014" name="Genome Biol. Evol.">
        <title>The secreted proteins of Achlya hypogyna and Thraustotheca clavata identify the ancestral oomycete secretome and reveal gene acquisitions by horizontal gene transfer.</title>
        <authorList>
            <person name="Misner I."/>
            <person name="Blouin N."/>
            <person name="Leonard G."/>
            <person name="Richards T.A."/>
            <person name="Lane C.E."/>
        </authorList>
    </citation>
    <scope>NUCLEOTIDE SEQUENCE [LARGE SCALE GENOMIC DNA]</scope>
    <source>
        <strain evidence="4 5">ATCC 34112</strain>
    </source>
</reference>
<feature type="domain" description="GH16" evidence="3">
    <location>
        <begin position="35"/>
        <end position="288"/>
    </location>
</feature>
<sequence>MISSHLLVLSSIVGIAAASCGNLTVNSAVVPIANLTTNFTTNPTTTPTTPDTIVFPRNISESWQLTFEDDFNSLDASRWSMANECSTANGCIHNNEKQVYLRSQVYAENGNLVLEATDNEYTSPGNAGVRKYRSGKVDSAQSFAQQYGRFEARIKLPVGVGMWPAFWLMPRGGRCWPTDGEIDIMEYVGQTPNRVYGNYHFGQKCNGNLHYDNSVCGETGRSKQVNLSQDYHVYSVEWTPKSISWFIDGELYYTLDNNLCKKKELFFIPNKPFYIIFNLAVGGDWPGSPNSNTVFPQRMYIDYIPIQQIATDGGLWKLTFEDEFNSFNKTTWRRLHDCSTQYGCAQNAEQQVYLSDQITTKDGTLIIEASNREYISARAGRRNYRSGRMDTSNSFSQLYGRFEARIKLPQGQGMWPAFWMMPKGGRCWPTDGEIDIMEYIGKKMPNTVHGNFHYGNRCNGDMHSVAGSCGVTGYSKKFNLDNDFHVYAVEWTPYSLSWFVDDQLFYKLDSTQCTRHAPFFIPNKPFYIIFNLAVGGNWPGNSDSTTIFPQRMYVDYVRAYKLV</sequence>
<dbReference type="EMBL" id="JNBS01004904">
    <property type="protein sequence ID" value="OQR81761.1"/>
    <property type="molecule type" value="Genomic_DNA"/>
</dbReference>
<dbReference type="Gene3D" id="2.60.120.200">
    <property type="match status" value="2"/>
</dbReference>
<dbReference type="InterPro" id="IPR000757">
    <property type="entry name" value="Beta-glucanase-like"/>
</dbReference>
<keyword evidence="2" id="KW-0732">Signal</keyword>
<feature type="domain" description="GH16" evidence="3">
    <location>
        <begin position="283"/>
        <end position="563"/>
    </location>
</feature>
<evidence type="ECO:0000313" key="5">
    <source>
        <dbReference type="Proteomes" id="UP000243217"/>
    </source>
</evidence>
<dbReference type="STRING" id="74557.A0A1V9Y7R7"/>
<dbReference type="AlphaFoldDB" id="A0A1V9Y7R7"/>
<gene>
    <name evidence="4" type="ORF">THRCLA_11427</name>
</gene>
<dbReference type="InterPro" id="IPR050546">
    <property type="entry name" value="Glycosyl_Hydrlase_16"/>
</dbReference>
<dbReference type="GO" id="GO:0004553">
    <property type="term" value="F:hydrolase activity, hydrolyzing O-glycosyl compounds"/>
    <property type="evidence" value="ECO:0007669"/>
    <property type="project" value="InterPro"/>
</dbReference>
<dbReference type="CDD" id="cd08023">
    <property type="entry name" value="GH16_laminarinase_like"/>
    <property type="match status" value="2"/>
</dbReference>
<dbReference type="PANTHER" id="PTHR10963">
    <property type="entry name" value="GLYCOSYL HYDROLASE-RELATED"/>
    <property type="match status" value="1"/>
</dbReference>
<evidence type="ECO:0000259" key="3">
    <source>
        <dbReference type="PROSITE" id="PS51762"/>
    </source>
</evidence>
<dbReference type="InterPro" id="IPR013320">
    <property type="entry name" value="ConA-like_dom_sf"/>
</dbReference>
<comment type="similarity">
    <text evidence="1">Belongs to the glycosyl hydrolase 16 family.</text>
</comment>
<dbReference type="Proteomes" id="UP000243217">
    <property type="component" value="Unassembled WGS sequence"/>
</dbReference>
<protein>
    <submittedName>
        <fullName evidence="4">Licheninase</fullName>
    </submittedName>
</protein>
<name>A0A1V9Y7R7_9STRA</name>